<protein>
    <submittedName>
        <fullName evidence="1">Uncharacterized protein</fullName>
    </submittedName>
</protein>
<sequence>MDPLFRSTFDGTISVENVYVPSPLGPPYQSPYTKPVCFHKSCTRAVPVGLWTSTLGGEDERNMDVIK</sequence>
<evidence type="ECO:0000313" key="1">
    <source>
        <dbReference type="EMBL" id="CAH2076374.1"/>
    </source>
</evidence>
<dbReference type="Proteomes" id="UP000837857">
    <property type="component" value="Chromosome 9"/>
</dbReference>
<name>A0ABN8J5I5_9NEOP</name>
<organism evidence="1 2">
    <name type="scientific">Iphiclides podalirius</name>
    <name type="common">scarce swallowtail</name>
    <dbReference type="NCBI Taxonomy" id="110791"/>
    <lineage>
        <taxon>Eukaryota</taxon>
        <taxon>Metazoa</taxon>
        <taxon>Ecdysozoa</taxon>
        <taxon>Arthropoda</taxon>
        <taxon>Hexapoda</taxon>
        <taxon>Insecta</taxon>
        <taxon>Pterygota</taxon>
        <taxon>Neoptera</taxon>
        <taxon>Endopterygota</taxon>
        <taxon>Lepidoptera</taxon>
        <taxon>Glossata</taxon>
        <taxon>Ditrysia</taxon>
        <taxon>Papilionoidea</taxon>
        <taxon>Papilionidae</taxon>
        <taxon>Papilioninae</taxon>
        <taxon>Iphiclides</taxon>
    </lineage>
</organism>
<reference evidence="1" key="1">
    <citation type="submission" date="2022-03" db="EMBL/GenBank/DDBJ databases">
        <authorList>
            <person name="Martin H S."/>
        </authorList>
    </citation>
    <scope>NUCLEOTIDE SEQUENCE</scope>
</reference>
<dbReference type="EMBL" id="OW152821">
    <property type="protein sequence ID" value="CAH2076374.1"/>
    <property type="molecule type" value="Genomic_DNA"/>
</dbReference>
<proteinExistence type="predicted"/>
<accession>A0ABN8J5I5</accession>
<feature type="non-terminal residue" evidence="1">
    <location>
        <position position="67"/>
    </location>
</feature>
<gene>
    <name evidence="1" type="ORF">IPOD504_LOCUS17257</name>
</gene>
<keyword evidence="2" id="KW-1185">Reference proteome</keyword>
<evidence type="ECO:0000313" key="2">
    <source>
        <dbReference type="Proteomes" id="UP000837857"/>
    </source>
</evidence>